<dbReference type="AlphaFoldDB" id="A0A0R1HNW4"/>
<keyword evidence="4" id="KW-1185">Reference proteome</keyword>
<dbReference type="Pfam" id="PF04865">
    <property type="entry name" value="Baseplate_J"/>
    <property type="match status" value="1"/>
</dbReference>
<protein>
    <recommendedName>
        <fullName evidence="5">Baseplate protein J-like domain-containing protein</fullName>
    </recommendedName>
</protein>
<evidence type="ECO:0000313" key="3">
    <source>
        <dbReference type="EMBL" id="KRK48198.1"/>
    </source>
</evidence>
<dbReference type="Pfam" id="PF26079">
    <property type="entry name" value="Baseplate_J_C"/>
    <property type="match status" value="1"/>
</dbReference>
<gene>
    <name evidence="3" type="ORF">FC96_GL001937</name>
</gene>
<dbReference type="InterPro" id="IPR006949">
    <property type="entry name" value="Barrel_Baseplate_J-like"/>
</dbReference>
<evidence type="ECO:0000313" key="4">
    <source>
        <dbReference type="Proteomes" id="UP000050911"/>
    </source>
</evidence>
<dbReference type="EMBL" id="AZCX01000004">
    <property type="protein sequence ID" value="KRK48198.1"/>
    <property type="molecule type" value="Genomic_DNA"/>
</dbReference>
<sequence>MGLKETGFEPTTYDEWLLSLQTEIKKDKNLGPDVDLSTGSWVESVLESLARQLAKSELNTEDVYDSRFVSLAEGTSLDRLAANYGVSRNLAQFASTSLLIKGTPGYAIDAESMFSNNEDRIFETQDDVVIGADGTVSVRVYAKEMGEEYNCAANTITDQVMFVEEIESVTNPEPATGGADMETDYDLRRRLLLAQKAIKSPTPNGIQSALYEVSGVKSVLTTVNNERTANAAGDPPYTTHIYVLGGEPQTVAQAISDNIALGITLVGTRQFDIPLINGDVNHVAFSDGTEQPIYFSIKLSISTQNAADPDSVMQDVKDNIEAWIDEMSMGTILKYAQVFGVIFDVDGVDDVVDLTWGTTRESLGRTNITLDNFSVATTGDETIEVISSAKE</sequence>
<dbReference type="OrthoDB" id="7904838at2"/>
<feature type="domain" description="Baseplate protein J-like barrel" evidence="1">
    <location>
        <begin position="98"/>
        <end position="178"/>
    </location>
</feature>
<name>A0A0R1HNW4_9LACO</name>
<accession>A0A0R1HNW4</accession>
<comment type="caution">
    <text evidence="3">The sequence shown here is derived from an EMBL/GenBank/DDBJ whole genome shotgun (WGS) entry which is preliminary data.</text>
</comment>
<evidence type="ECO:0000259" key="1">
    <source>
        <dbReference type="Pfam" id="PF04865"/>
    </source>
</evidence>
<dbReference type="RefSeq" id="WP_056942521.1">
    <property type="nucleotide sequence ID" value="NZ_AZCX01000004.1"/>
</dbReference>
<organism evidence="3 4">
    <name type="scientific">Secundilactobacillus kimchicus JCM 15530</name>
    <dbReference type="NCBI Taxonomy" id="1302272"/>
    <lineage>
        <taxon>Bacteria</taxon>
        <taxon>Bacillati</taxon>
        <taxon>Bacillota</taxon>
        <taxon>Bacilli</taxon>
        <taxon>Lactobacillales</taxon>
        <taxon>Lactobacillaceae</taxon>
        <taxon>Secundilactobacillus</taxon>
    </lineage>
</organism>
<dbReference type="InterPro" id="IPR052399">
    <property type="entry name" value="Phage_Baseplate_Assmbl_Protein"/>
</dbReference>
<reference evidence="3 4" key="1">
    <citation type="journal article" date="2015" name="Genome Announc.">
        <title>Expanding the biotechnology potential of lactobacilli through comparative genomics of 213 strains and associated genera.</title>
        <authorList>
            <person name="Sun Z."/>
            <person name="Harris H.M."/>
            <person name="McCann A."/>
            <person name="Guo C."/>
            <person name="Argimon S."/>
            <person name="Zhang W."/>
            <person name="Yang X."/>
            <person name="Jeffery I.B."/>
            <person name="Cooney J.C."/>
            <person name="Kagawa T.F."/>
            <person name="Liu W."/>
            <person name="Song Y."/>
            <person name="Salvetti E."/>
            <person name="Wrobel A."/>
            <person name="Rasinkangas P."/>
            <person name="Parkhill J."/>
            <person name="Rea M.C."/>
            <person name="O'Sullivan O."/>
            <person name="Ritari J."/>
            <person name="Douillard F.P."/>
            <person name="Paul Ross R."/>
            <person name="Yang R."/>
            <person name="Briner A.E."/>
            <person name="Felis G.E."/>
            <person name="de Vos W.M."/>
            <person name="Barrangou R."/>
            <person name="Klaenhammer T.R."/>
            <person name="Caufield P.W."/>
            <person name="Cui Y."/>
            <person name="Zhang H."/>
            <person name="O'Toole P.W."/>
        </authorList>
    </citation>
    <scope>NUCLEOTIDE SEQUENCE [LARGE SCALE GENOMIC DNA]</scope>
    <source>
        <strain evidence="3 4">JCM 15530</strain>
    </source>
</reference>
<dbReference type="PATRIC" id="fig|1302272.5.peg.1975"/>
<dbReference type="PANTHER" id="PTHR37829:SF3">
    <property type="entry name" value="PROTEIN JAYE-RELATED"/>
    <property type="match status" value="1"/>
</dbReference>
<feature type="domain" description="Baseplate J-like C-terminal" evidence="2">
    <location>
        <begin position="296"/>
        <end position="379"/>
    </location>
</feature>
<evidence type="ECO:0008006" key="5">
    <source>
        <dbReference type="Google" id="ProtNLM"/>
    </source>
</evidence>
<dbReference type="Proteomes" id="UP000050911">
    <property type="component" value="Unassembled WGS sequence"/>
</dbReference>
<proteinExistence type="predicted"/>
<evidence type="ECO:0000259" key="2">
    <source>
        <dbReference type="Pfam" id="PF26079"/>
    </source>
</evidence>
<dbReference type="STRING" id="1302272.FC96_GL001937"/>
<dbReference type="PANTHER" id="PTHR37829">
    <property type="entry name" value="PHAGE-LIKE ELEMENT PBSX PROTEIN XKDT"/>
    <property type="match status" value="1"/>
</dbReference>
<dbReference type="InterPro" id="IPR058530">
    <property type="entry name" value="Baseplate_J-like_C"/>
</dbReference>